<accession>C9PQS5</accession>
<evidence type="ECO:0000313" key="1">
    <source>
        <dbReference type="EMBL" id="EEX49826.1"/>
    </source>
</evidence>
<dbReference type="STRING" id="667128.HMPREF0621_1349"/>
<dbReference type="HOGENOM" id="CLU_2881864_0_0_6"/>
<sequence length="63" mass="7481">MFQALKKSHNGGKLRKKIWLIIQDFVHSNSEEIHKKSTALFLIYEFLLEKSGLSLTIRRFFNE</sequence>
<protein>
    <submittedName>
        <fullName evidence="1">Uncharacterized protein</fullName>
    </submittedName>
</protein>
<proteinExistence type="predicted"/>
<dbReference type="AlphaFoldDB" id="C9PQS5"/>
<evidence type="ECO:0000313" key="2">
    <source>
        <dbReference type="Proteomes" id="UP000005519"/>
    </source>
</evidence>
<name>C9PQS5_9PAST</name>
<keyword evidence="2" id="KW-1185">Reference proteome</keyword>
<organism evidence="1 2">
    <name type="scientific">Pasteurella dagmatis ATCC 43325</name>
    <dbReference type="NCBI Taxonomy" id="667128"/>
    <lineage>
        <taxon>Bacteria</taxon>
        <taxon>Pseudomonadati</taxon>
        <taxon>Pseudomonadota</taxon>
        <taxon>Gammaproteobacteria</taxon>
        <taxon>Pasteurellales</taxon>
        <taxon>Pasteurellaceae</taxon>
        <taxon>Pasteurella</taxon>
    </lineage>
</organism>
<dbReference type="EMBL" id="ACZR01000014">
    <property type="protein sequence ID" value="EEX49826.1"/>
    <property type="molecule type" value="Genomic_DNA"/>
</dbReference>
<dbReference type="Proteomes" id="UP000005519">
    <property type="component" value="Unassembled WGS sequence"/>
</dbReference>
<comment type="caution">
    <text evidence="1">The sequence shown here is derived from an EMBL/GenBank/DDBJ whole genome shotgun (WGS) entry which is preliminary data.</text>
</comment>
<reference evidence="1 2" key="1">
    <citation type="submission" date="2009-10" db="EMBL/GenBank/DDBJ databases">
        <authorList>
            <person name="Muzny D."/>
            <person name="Qin X."/>
            <person name="Deng J."/>
            <person name="Jiang H."/>
            <person name="Liu Y."/>
            <person name="Qu J."/>
            <person name="Song X.-Z."/>
            <person name="Zhang L."/>
            <person name="Thornton R."/>
            <person name="Coyle M."/>
            <person name="Francisco L."/>
            <person name="Jackson L."/>
            <person name="Javaid M."/>
            <person name="Korchina V."/>
            <person name="Kovar C."/>
            <person name="Mata R."/>
            <person name="Mathew T."/>
            <person name="Ngo R."/>
            <person name="Nguyen L."/>
            <person name="Nguyen N."/>
            <person name="Okwuonu G."/>
            <person name="Ongeri F."/>
            <person name="Pham C."/>
            <person name="Simmons D."/>
            <person name="Wilczek-Boney K."/>
            <person name="Hale W."/>
            <person name="Jakkamsetti A."/>
            <person name="Pham P."/>
            <person name="Ruth R."/>
            <person name="San Lucas F."/>
            <person name="Warren J."/>
            <person name="Zhang J."/>
            <person name="Zhao Z."/>
            <person name="Zhou C."/>
            <person name="Zhu D."/>
            <person name="Lee S."/>
            <person name="Bess C."/>
            <person name="Blankenburg K."/>
            <person name="Forbes L."/>
            <person name="Fu Q."/>
            <person name="Gubbala S."/>
            <person name="Hirani K."/>
            <person name="Jayaseelan J.C."/>
            <person name="Lara F."/>
            <person name="Munidasa M."/>
            <person name="Palculict T."/>
            <person name="Patil S."/>
            <person name="Pu L.-L."/>
            <person name="Saada N."/>
            <person name="Tang L."/>
            <person name="Weissenberger G."/>
            <person name="Zhu Y."/>
            <person name="Hemphill L."/>
            <person name="Shang Y."/>
            <person name="Youmans B."/>
            <person name="Ayvaz T."/>
            <person name="Ross M."/>
            <person name="Santibanez J."/>
            <person name="Aqrawi P."/>
            <person name="Gross S."/>
            <person name="Joshi V."/>
            <person name="Fowler G."/>
            <person name="Nazareth L."/>
            <person name="Reid J."/>
            <person name="Worley K."/>
            <person name="Petrosino J."/>
            <person name="Highlander S."/>
            <person name="Gibbs R."/>
        </authorList>
    </citation>
    <scope>NUCLEOTIDE SEQUENCE [LARGE SCALE GENOMIC DNA]</scope>
    <source>
        <strain evidence="1 2">ATCC 43325</strain>
    </source>
</reference>
<gene>
    <name evidence="1" type="ORF">HMPREF0621_1349</name>
</gene>